<dbReference type="PROSITE" id="PS50995">
    <property type="entry name" value="HTH_MARR_2"/>
    <property type="match status" value="1"/>
</dbReference>
<dbReference type="GO" id="GO:0003700">
    <property type="term" value="F:DNA-binding transcription factor activity"/>
    <property type="evidence" value="ECO:0007669"/>
    <property type="project" value="InterPro"/>
</dbReference>
<dbReference type="PRINTS" id="PR00598">
    <property type="entry name" value="HTHMARR"/>
</dbReference>
<dbReference type="STRING" id="137838.GCA_001458595_00991"/>
<name>A0A2A7MC77_9CLOT</name>
<dbReference type="Proteomes" id="UP000789738">
    <property type="component" value="Unassembled WGS sequence"/>
</dbReference>
<dbReference type="Gene3D" id="1.10.10.10">
    <property type="entry name" value="Winged helix-like DNA-binding domain superfamily/Winged helix DNA-binding domain"/>
    <property type="match status" value="1"/>
</dbReference>
<evidence type="ECO:0000256" key="2">
    <source>
        <dbReference type="ARBA" id="ARBA00023125"/>
    </source>
</evidence>
<dbReference type="SUPFAM" id="SSF46785">
    <property type="entry name" value="Winged helix' DNA-binding domain"/>
    <property type="match status" value="1"/>
</dbReference>
<evidence type="ECO:0000256" key="3">
    <source>
        <dbReference type="ARBA" id="ARBA00023163"/>
    </source>
</evidence>
<dbReference type="EMBL" id="UWJD01000001">
    <property type="protein sequence ID" value="VCT83088.1"/>
    <property type="molecule type" value="Genomic_DNA"/>
</dbReference>
<evidence type="ECO:0000259" key="4">
    <source>
        <dbReference type="PROSITE" id="PS50995"/>
    </source>
</evidence>
<evidence type="ECO:0000313" key="8">
    <source>
        <dbReference type="Proteomes" id="UP000220840"/>
    </source>
</evidence>
<dbReference type="SMART" id="SM00347">
    <property type="entry name" value="HTH_MARR"/>
    <property type="match status" value="1"/>
</dbReference>
<evidence type="ECO:0000313" key="6">
    <source>
        <dbReference type="EMBL" id="PEG29199.1"/>
    </source>
</evidence>
<gene>
    <name evidence="7" type="primary">sarZ_1</name>
    <name evidence="5" type="ORF">CNEO_45078</name>
    <name evidence="7" type="ORF">CNEONATNEC25_00683</name>
    <name evidence="6" type="ORF">CQ394_17655</name>
</gene>
<evidence type="ECO:0000313" key="7">
    <source>
        <dbReference type="EMBL" id="VCT83088.1"/>
    </source>
</evidence>
<keyword evidence="2" id="KW-0238">DNA-binding</keyword>
<dbReference type="AlphaFoldDB" id="A0A2A7MC77"/>
<dbReference type="EMBL" id="CAKJVE010000004">
    <property type="protein sequence ID" value="CAG9711102.1"/>
    <property type="molecule type" value="Genomic_DNA"/>
</dbReference>
<reference evidence="6 8" key="1">
    <citation type="submission" date="2017-10" db="EMBL/GenBank/DDBJ databases">
        <title>Effective Description of Clostridium neonatale sp. nov. linked to necrotizing enterocolitis in neonates and a clarification of species assignable to the genus Clostridium (Prazmowski 1880) emend. Lawson and Rainey 2016.</title>
        <authorList>
            <person name="Bernard K."/>
            <person name="Burdz T."/>
            <person name="Wiebe D."/>
            <person name="Balcewich B."/>
            <person name="Alfa M."/>
            <person name="Bernier A.-M."/>
        </authorList>
    </citation>
    <scope>NUCLEOTIDE SEQUENCE [LARGE SCALE GENOMIC DNA]</scope>
    <source>
        <strain evidence="6 8">LCDC99A005</strain>
    </source>
</reference>
<dbReference type="GeneID" id="68876014"/>
<protein>
    <submittedName>
        <fullName evidence="7">HTH-type transcriptional regulator SarZ</fullName>
    </submittedName>
    <submittedName>
        <fullName evidence="6">MarR family transcriptional regulator</fullName>
    </submittedName>
    <submittedName>
        <fullName evidence="5">Transcriptional regulator, MarR family</fullName>
    </submittedName>
</protein>
<organism evidence="6 8">
    <name type="scientific">Clostridium neonatale</name>
    <dbReference type="NCBI Taxonomy" id="137838"/>
    <lineage>
        <taxon>Bacteria</taxon>
        <taxon>Bacillati</taxon>
        <taxon>Bacillota</taxon>
        <taxon>Clostridia</taxon>
        <taxon>Eubacteriales</taxon>
        <taxon>Clostridiaceae</taxon>
        <taxon>Clostridium</taxon>
    </lineage>
</organism>
<keyword evidence="1" id="KW-0805">Transcription regulation</keyword>
<dbReference type="PANTHER" id="PTHR42756">
    <property type="entry name" value="TRANSCRIPTIONAL REGULATOR, MARR"/>
    <property type="match status" value="1"/>
</dbReference>
<reference evidence="5" key="3">
    <citation type="submission" date="2021-10" db="EMBL/GenBank/DDBJ databases">
        <authorList>
            <person name="Mesa V."/>
        </authorList>
    </citation>
    <scope>NUCLEOTIDE SEQUENCE</scope>
    <source>
        <strain evidence="5">CC3_PB</strain>
    </source>
</reference>
<dbReference type="Pfam" id="PF01047">
    <property type="entry name" value="MarR"/>
    <property type="match status" value="1"/>
</dbReference>
<evidence type="ECO:0000313" key="5">
    <source>
        <dbReference type="EMBL" id="CAG9711102.1"/>
    </source>
</evidence>
<feature type="domain" description="HTH marR-type" evidence="4">
    <location>
        <begin position="4"/>
        <end position="137"/>
    </location>
</feature>
<sequence>MNRSNEFRELIRNLERKLGLLNKEGGGCYYNVSLAQCHALVEIGRANSISIKSLSQLLNLDISTMSRTVDNLIAKNYAIKMKSDKDKRIFIVKLTDEGKRLFNSVENKMNDKFEKVYEKINIDDRDDILNSLRILIEVFNNNFIE</sequence>
<dbReference type="OrthoDB" id="1853358at2"/>
<dbReference type="RefSeq" id="WP_058293906.1">
    <property type="nucleotide sequence ID" value="NZ_CAKJVD010000014.1"/>
</dbReference>
<dbReference type="Proteomes" id="UP000220840">
    <property type="component" value="Unassembled WGS sequence"/>
</dbReference>
<dbReference type="InterPro" id="IPR000835">
    <property type="entry name" value="HTH_MarR-typ"/>
</dbReference>
<keyword evidence="3" id="KW-0804">Transcription</keyword>
<reference evidence="7 9" key="2">
    <citation type="submission" date="2018-06" db="EMBL/GenBank/DDBJ databases">
        <authorList>
            <consortium name="IHU Genomes"/>
        </authorList>
    </citation>
    <scope>NUCLEOTIDE SEQUENCE [LARGE SCALE GENOMIC DNA]</scope>
    <source>
        <strain evidence="7 9">NEC25</strain>
    </source>
</reference>
<dbReference type="Proteomes" id="UP000431451">
    <property type="component" value="Unassembled WGS sequence"/>
</dbReference>
<keyword evidence="8" id="KW-1185">Reference proteome</keyword>
<evidence type="ECO:0000313" key="9">
    <source>
        <dbReference type="Proteomes" id="UP000431451"/>
    </source>
</evidence>
<proteinExistence type="predicted"/>
<dbReference type="EMBL" id="PDCJ01000004">
    <property type="protein sequence ID" value="PEG29199.1"/>
    <property type="molecule type" value="Genomic_DNA"/>
</dbReference>
<dbReference type="InterPro" id="IPR036388">
    <property type="entry name" value="WH-like_DNA-bd_sf"/>
</dbReference>
<dbReference type="PANTHER" id="PTHR42756:SF1">
    <property type="entry name" value="TRANSCRIPTIONAL REPRESSOR OF EMRAB OPERON"/>
    <property type="match status" value="1"/>
</dbReference>
<accession>A0A2A7MC77</accession>
<dbReference type="GO" id="GO:0003677">
    <property type="term" value="F:DNA binding"/>
    <property type="evidence" value="ECO:0007669"/>
    <property type="project" value="UniProtKB-KW"/>
</dbReference>
<evidence type="ECO:0000256" key="1">
    <source>
        <dbReference type="ARBA" id="ARBA00023015"/>
    </source>
</evidence>
<dbReference type="InterPro" id="IPR036390">
    <property type="entry name" value="WH_DNA-bd_sf"/>
</dbReference>